<evidence type="ECO:0000256" key="4">
    <source>
        <dbReference type="ARBA" id="ARBA00023010"/>
    </source>
</evidence>
<evidence type="ECO:0000256" key="9">
    <source>
        <dbReference type="ARBA" id="ARBA00046271"/>
    </source>
</evidence>
<feature type="coiled-coil region" evidence="11">
    <location>
        <begin position="165"/>
        <end position="192"/>
    </location>
</feature>
<feature type="region of interest" description="Disordered" evidence="12">
    <location>
        <begin position="248"/>
        <end position="268"/>
    </location>
</feature>
<dbReference type="GO" id="GO:0016560">
    <property type="term" value="P:protein import into peroxisome matrix, docking"/>
    <property type="evidence" value="ECO:0007669"/>
    <property type="project" value="UniProtKB-UniRule"/>
</dbReference>
<keyword evidence="4" id="KW-0811">Translocation</keyword>
<evidence type="ECO:0000256" key="12">
    <source>
        <dbReference type="SAM" id="MobiDB-lite"/>
    </source>
</evidence>
<evidence type="ECO:0000313" key="15">
    <source>
        <dbReference type="Proteomes" id="UP000612746"/>
    </source>
</evidence>
<feature type="domain" description="Peroxisome membrane anchor protein Pex14p N-terminal" evidence="13">
    <location>
        <begin position="5"/>
        <end position="49"/>
    </location>
</feature>
<evidence type="ECO:0000256" key="6">
    <source>
        <dbReference type="ARBA" id="ARBA00023140"/>
    </source>
</evidence>
<evidence type="ECO:0000256" key="7">
    <source>
        <dbReference type="ARBA" id="ARBA00029502"/>
    </source>
</evidence>
<dbReference type="OrthoDB" id="5549158at2759"/>
<evidence type="ECO:0000256" key="10">
    <source>
        <dbReference type="RuleBase" id="RU367032"/>
    </source>
</evidence>
<protein>
    <recommendedName>
        <fullName evidence="7 10">Peroxisomal membrane protein PEX14</fullName>
    </recommendedName>
    <alternativeName>
        <fullName evidence="8 10">Peroxin-14</fullName>
    </alternativeName>
</protein>
<keyword evidence="6 10" id="KW-0576">Peroxisome</keyword>
<keyword evidence="5 10" id="KW-0472">Membrane</keyword>
<comment type="subcellular location">
    <subcellularLocation>
        <location evidence="9 10">Peroxisome membrane</location>
    </subcellularLocation>
</comment>
<dbReference type="PANTHER" id="PTHR23058:SF0">
    <property type="entry name" value="PEROXISOMAL MEMBRANE PROTEIN PEX14"/>
    <property type="match status" value="1"/>
</dbReference>
<dbReference type="Proteomes" id="UP000612746">
    <property type="component" value="Unassembled WGS sequence"/>
</dbReference>
<evidence type="ECO:0000313" key="14">
    <source>
        <dbReference type="EMBL" id="KAG2185241.1"/>
    </source>
</evidence>
<gene>
    <name evidence="14" type="ORF">INT44_002031</name>
</gene>
<evidence type="ECO:0000256" key="1">
    <source>
        <dbReference type="ARBA" id="ARBA00005443"/>
    </source>
</evidence>
<dbReference type="GO" id="GO:0005102">
    <property type="term" value="F:signaling receptor binding"/>
    <property type="evidence" value="ECO:0007669"/>
    <property type="project" value="TreeGrafter"/>
</dbReference>
<feature type="compositionally biased region" description="Low complexity" evidence="12">
    <location>
        <begin position="290"/>
        <end position="302"/>
    </location>
</feature>
<dbReference type="InterPro" id="IPR006785">
    <property type="entry name" value="Pex14_N"/>
</dbReference>
<dbReference type="InterPro" id="IPR036388">
    <property type="entry name" value="WH-like_DNA-bd_sf"/>
</dbReference>
<dbReference type="EMBL" id="JAEPRA010000005">
    <property type="protein sequence ID" value="KAG2185241.1"/>
    <property type="molecule type" value="Genomic_DNA"/>
</dbReference>
<dbReference type="InterPro" id="IPR025655">
    <property type="entry name" value="PEX14"/>
</dbReference>
<evidence type="ECO:0000259" key="13">
    <source>
        <dbReference type="Pfam" id="PF04695"/>
    </source>
</evidence>
<comment type="caution">
    <text evidence="14">The sequence shown here is derived from an EMBL/GenBank/DDBJ whole genome shotgun (WGS) entry which is preliminary data.</text>
</comment>
<keyword evidence="3 10" id="KW-0653">Protein transport</keyword>
<dbReference type="GO" id="GO:1990429">
    <property type="term" value="C:peroxisomal importomer complex"/>
    <property type="evidence" value="ECO:0007669"/>
    <property type="project" value="TreeGrafter"/>
</dbReference>
<reference evidence="14" key="1">
    <citation type="submission" date="2020-12" db="EMBL/GenBank/DDBJ databases">
        <title>Metabolic potential, ecology and presence of endohyphal bacteria is reflected in genomic diversity of Mucoromycotina.</title>
        <authorList>
            <person name="Muszewska A."/>
            <person name="Okrasinska A."/>
            <person name="Steczkiewicz K."/>
            <person name="Drgas O."/>
            <person name="Orlowska M."/>
            <person name="Perlinska-Lenart U."/>
            <person name="Aleksandrzak-Piekarczyk T."/>
            <person name="Szatraj K."/>
            <person name="Zielenkiewicz U."/>
            <person name="Pilsyk S."/>
            <person name="Malc E."/>
            <person name="Mieczkowski P."/>
            <person name="Kruszewska J.S."/>
            <person name="Biernat P."/>
            <person name="Pawlowska J."/>
        </authorList>
    </citation>
    <scope>NUCLEOTIDE SEQUENCE</scope>
    <source>
        <strain evidence="14">WA0000051536</strain>
    </source>
</reference>
<comment type="function">
    <text evidence="10">Component of the PEX13-PEX14 docking complex, a translocon channel that specifically mediates the import of peroxisomal cargo proteins bound to PEX5 receptor. The PEX13-PEX14 docking complex forms a large import pore which can be opened to a diameter of about 9 nm. Mechanistically, PEX5 receptor along with cargo proteins associates with the PEX14 subunit of the PEX13-PEX14 docking complex in the cytosol, leading to the insertion of the receptor into the organelle membrane with the concomitant translocation of the cargo into the peroxisome matrix.</text>
</comment>
<evidence type="ECO:0000256" key="2">
    <source>
        <dbReference type="ARBA" id="ARBA00022448"/>
    </source>
</evidence>
<accession>A0A8H7UGT3</accession>
<feature type="non-terminal residue" evidence="14">
    <location>
        <position position="1"/>
    </location>
</feature>
<dbReference type="GO" id="GO:0005778">
    <property type="term" value="C:peroxisomal membrane"/>
    <property type="evidence" value="ECO:0007669"/>
    <property type="project" value="UniProtKB-SubCell"/>
</dbReference>
<keyword evidence="15" id="KW-1185">Reference proteome</keyword>
<feature type="region of interest" description="Disordered" evidence="12">
    <location>
        <begin position="290"/>
        <end position="327"/>
    </location>
</feature>
<dbReference type="PANTHER" id="PTHR23058">
    <property type="entry name" value="PEROXISOMAL MEMBRANE PROTEIN PEX14"/>
    <property type="match status" value="1"/>
</dbReference>
<evidence type="ECO:0000256" key="3">
    <source>
        <dbReference type="ARBA" id="ARBA00022927"/>
    </source>
</evidence>
<keyword evidence="11" id="KW-0175">Coiled coil</keyword>
<dbReference type="Gene3D" id="1.10.10.10">
    <property type="entry name" value="Winged helix-like DNA-binding domain superfamily/Winged helix DNA-binding domain"/>
    <property type="match status" value="1"/>
</dbReference>
<organism evidence="14 15">
    <name type="scientific">Umbelopsis vinacea</name>
    <dbReference type="NCBI Taxonomy" id="44442"/>
    <lineage>
        <taxon>Eukaryota</taxon>
        <taxon>Fungi</taxon>
        <taxon>Fungi incertae sedis</taxon>
        <taxon>Mucoromycota</taxon>
        <taxon>Mucoromycotina</taxon>
        <taxon>Umbelopsidomycetes</taxon>
        <taxon>Umbelopsidales</taxon>
        <taxon>Umbelopsidaceae</taxon>
        <taxon>Umbelopsis</taxon>
    </lineage>
</organism>
<proteinExistence type="inferred from homology"/>
<evidence type="ECO:0000256" key="11">
    <source>
        <dbReference type="SAM" id="Coils"/>
    </source>
</evidence>
<keyword evidence="2 10" id="KW-0813">Transport</keyword>
<name>A0A8H7UGT3_9FUNG</name>
<sequence length="327" mass="34749">MAAPREVMLKSAVSFLSDPKVQSAPLAKKVAFLESKGLTAEEIEEAMSRANGKSTEPTTAAAPGAVAYPGGGVVMQAAPPVPARASYDWRDVFIAAVMAGGVGYGVWHLAKRLFGPLFKVPSSEDLEVEQKRLDEQFQAGKSMEDSLKEIQEQTSTALTNVSAQSEKVNDTLSTLQETLKKLEESDNNKDEEFKSIKEDVEVIKGLIPKMLDRNKDAQATILNDLQTEVKSLKSLLLSRRPATALLDGAASSSPAVTSPPAAETNGISPRLSATFNASARPSIPSWQIAAKTAPAATETKPAGSSEKQPAADEVAEIATDSKPEVKE</sequence>
<feature type="compositionally biased region" description="Low complexity" evidence="12">
    <location>
        <begin position="249"/>
        <end position="262"/>
    </location>
</feature>
<evidence type="ECO:0000256" key="5">
    <source>
        <dbReference type="ARBA" id="ARBA00023136"/>
    </source>
</evidence>
<dbReference type="AlphaFoldDB" id="A0A8H7UGT3"/>
<comment type="similarity">
    <text evidence="1 10">Belongs to the peroxin-14 family.</text>
</comment>
<dbReference type="Pfam" id="PF04695">
    <property type="entry name" value="Pex14_N"/>
    <property type="match status" value="1"/>
</dbReference>
<evidence type="ECO:0000256" key="8">
    <source>
        <dbReference type="ARBA" id="ARBA00029691"/>
    </source>
</evidence>